<dbReference type="AlphaFoldDB" id="Q6B359"/>
<feature type="transmembrane region" description="Helical" evidence="1">
    <location>
        <begin position="52"/>
        <end position="72"/>
    </location>
</feature>
<sequence length="143" mass="15475">MENGYNLALIVGSGLSAIAALLHLGIIFVGPRWYRLFGAGDRFVRAAEAGRLFPTVLTIGIALVLFTWAAYALSGAGVIEQLPLLRPILCAITLVYLLRALLGPWLLAGTGRSCRFIVVSSVICLGYGFFHLLGLIQMWELLV</sequence>
<feature type="transmembrane region" description="Helical" evidence="1">
    <location>
        <begin position="114"/>
        <end position="139"/>
    </location>
</feature>
<reference evidence="2" key="1">
    <citation type="journal article" date="2005" name="Appl. Environ. Microbiol.">
        <title>Intracellular screen to identify metagenomic clones that induce or inhibit a quorum-sensing biosensor.</title>
        <authorList>
            <person name="Williamson L.L."/>
            <person name="Borlee B.R."/>
            <person name="Schloss P.D."/>
            <person name="Guan C."/>
            <person name="Allen H.K."/>
            <person name="Handelsman J."/>
        </authorList>
    </citation>
    <scope>NUCLEOTIDE SEQUENCE</scope>
</reference>
<keyword evidence="1" id="KW-0472">Membrane</keyword>
<keyword evidence="1" id="KW-1133">Transmembrane helix</keyword>
<name>Q6B359_9PROT</name>
<evidence type="ECO:0000313" key="2">
    <source>
        <dbReference type="EMBL" id="AAT90811.1"/>
    </source>
</evidence>
<organism evidence="2">
    <name type="scientific">uncultured proteobacterium QS1</name>
    <dbReference type="NCBI Taxonomy" id="288647"/>
    <lineage>
        <taxon>Bacteria</taxon>
        <taxon>Pseudomonadati</taxon>
        <taxon>Pseudomonadota</taxon>
        <taxon>environmental samples</taxon>
    </lineage>
</organism>
<proteinExistence type="predicted"/>
<accession>Q6B359</accession>
<feature type="transmembrane region" description="Helical" evidence="1">
    <location>
        <begin position="6"/>
        <end position="31"/>
    </location>
</feature>
<keyword evidence="1" id="KW-0812">Transmembrane</keyword>
<evidence type="ECO:0000256" key="1">
    <source>
        <dbReference type="SAM" id="Phobius"/>
    </source>
</evidence>
<gene>
    <name evidence="2" type="ORF">qs150</name>
</gene>
<dbReference type="EMBL" id="AY688432">
    <property type="protein sequence ID" value="AAT90811.1"/>
    <property type="molecule type" value="Genomic_DNA"/>
</dbReference>
<reference evidence="2" key="2">
    <citation type="submission" date="2006-01" db="EMBL/GenBank/DDBJ databases">
        <authorList>
            <person name="Williamson L.L."/>
            <person name="Borlee B.R."/>
            <person name="Schloss P.D."/>
            <person name="Guan C."/>
            <person name="Handelsman J."/>
        </authorList>
    </citation>
    <scope>NUCLEOTIDE SEQUENCE</scope>
</reference>
<protein>
    <submittedName>
        <fullName evidence="2">Uncharacterized protein</fullName>
    </submittedName>
</protein>
<feature type="transmembrane region" description="Helical" evidence="1">
    <location>
        <begin position="84"/>
        <end position="102"/>
    </location>
</feature>